<dbReference type="EMBL" id="CAKMRJ010005523">
    <property type="protein sequence ID" value="CAH1443859.1"/>
    <property type="molecule type" value="Genomic_DNA"/>
</dbReference>
<keyword evidence="1" id="KW-0732">Signal</keyword>
<feature type="signal peptide" evidence="1">
    <location>
        <begin position="1"/>
        <end position="17"/>
    </location>
</feature>
<gene>
    <name evidence="2" type="ORF">LVIROSA_LOCUS29744</name>
</gene>
<name>A0AAU9P1D3_9ASTR</name>
<protein>
    <submittedName>
        <fullName evidence="2">Uncharacterized protein</fullName>
    </submittedName>
</protein>
<sequence>MCFVLLCIALDVPHLFSLFRHLYVTMLTNDWISFSLSHGGIDICDGLPSSIWKWKEELFFVDVSPFTNRMQFDSLVDQDSGPAPDLSITEHDIIQGRP</sequence>
<proteinExistence type="predicted"/>
<reference evidence="2 3" key="1">
    <citation type="submission" date="2022-01" db="EMBL/GenBank/DDBJ databases">
        <authorList>
            <person name="Xiong W."/>
            <person name="Schranz E."/>
        </authorList>
    </citation>
    <scope>NUCLEOTIDE SEQUENCE [LARGE SCALE GENOMIC DNA]</scope>
</reference>
<dbReference type="Proteomes" id="UP001157418">
    <property type="component" value="Unassembled WGS sequence"/>
</dbReference>
<evidence type="ECO:0000313" key="3">
    <source>
        <dbReference type="Proteomes" id="UP001157418"/>
    </source>
</evidence>
<evidence type="ECO:0000313" key="2">
    <source>
        <dbReference type="EMBL" id="CAH1443859.1"/>
    </source>
</evidence>
<keyword evidence="3" id="KW-1185">Reference proteome</keyword>
<dbReference type="AlphaFoldDB" id="A0AAU9P1D3"/>
<evidence type="ECO:0000256" key="1">
    <source>
        <dbReference type="SAM" id="SignalP"/>
    </source>
</evidence>
<accession>A0AAU9P1D3</accession>
<organism evidence="2 3">
    <name type="scientific">Lactuca virosa</name>
    <dbReference type="NCBI Taxonomy" id="75947"/>
    <lineage>
        <taxon>Eukaryota</taxon>
        <taxon>Viridiplantae</taxon>
        <taxon>Streptophyta</taxon>
        <taxon>Embryophyta</taxon>
        <taxon>Tracheophyta</taxon>
        <taxon>Spermatophyta</taxon>
        <taxon>Magnoliopsida</taxon>
        <taxon>eudicotyledons</taxon>
        <taxon>Gunneridae</taxon>
        <taxon>Pentapetalae</taxon>
        <taxon>asterids</taxon>
        <taxon>campanulids</taxon>
        <taxon>Asterales</taxon>
        <taxon>Asteraceae</taxon>
        <taxon>Cichorioideae</taxon>
        <taxon>Cichorieae</taxon>
        <taxon>Lactucinae</taxon>
        <taxon>Lactuca</taxon>
    </lineage>
</organism>
<comment type="caution">
    <text evidence="2">The sequence shown here is derived from an EMBL/GenBank/DDBJ whole genome shotgun (WGS) entry which is preliminary data.</text>
</comment>
<feature type="chain" id="PRO_5043684206" evidence="1">
    <location>
        <begin position="18"/>
        <end position="98"/>
    </location>
</feature>